<accession>A0A2K9ZG23</accession>
<dbReference type="Proteomes" id="UP000238523">
    <property type="component" value="Plasmid pRLN3"/>
</dbReference>
<dbReference type="SUPFAM" id="SSF46785">
    <property type="entry name" value="Winged helix' DNA-binding domain"/>
    <property type="match status" value="1"/>
</dbReference>
<sequence>MNPKMSPSLDPQAATARRGLTQIQGQYLAFIYAYSRIFKQPPAEADMRRHFGVTAPSVHQMVLTLEKAGFISRVPGAARSIQLLIPPEALPILR</sequence>
<dbReference type="Pfam" id="PF01726">
    <property type="entry name" value="LexA_DNA_bind"/>
    <property type="match status" value="1"/>
</dbReference>
<dbReference type="Gene3D" id="1.10.10.10">
    <property type="entry name" value="Winged helix-like DNA-binding domain superfamily/Winged helix DNA-binding domain"/>
    <property type="match status" value="1"/>
</dbReference>
<dbReference type="GO" id="GO:0006508">
    <property type="term" value="P:proteolysis"/>
    <property type="evidence" value="ECO:0007669"/>
    <property type="project" value="InterPro"/>
</dbReference>
<dbReference type="InterPro" id="IPR036388">
    <property type="entry name" value="WH-like_DNA-bd_sf"/>
</dbReference>
<evidence type="ECO:0000313" key="2">
    <source>
        <dbReference type="EMBL" id="AUW47169.1"/>
    </source>
</evidence>
<protein>
    <submittedName>
        <fullName evidence="2">MarR family transcriptional regulator</fullName>
    </submittedName>
</protein>
<evidence type="ECO:0000259" key="1">
    <source>
        <dbReference type="Pfam" id="PF01726"/>
    </source>
</evidence>
<gene>
    <name evidence="2" type="ORF">CUJ84_pRLN3000027</name>
</gene>
<dbReference type="InterPro" id="IPR036390">
    <property type="entry name" value="WH_DNA-bd_sf"/>
</dbReference>
<dbReference type="GO" id="GO:0004252">
    <property type="term" value="F:serine-type endopeptidase activity"/>
    <property type="evidence" value="ECO:0007669"/>
    <property type="project" value="InterPro"/>
</dbReference>
<dbReference type="InterPro" id="IPR006199">
    <property type="entry name" value="LexA_DNA-bd_dom"/>
</dbReference>
<feature type="domain" description="LexA repressor DNA-binding" evidence="1">
    <location>
        <begin position="18"/>
        <end position="79"/>
    </location>
</feature>
<dbReference type="AlphaFoldDB" id="A0A2K9ZG23"/>
<dbReference type="EMBL" id="CP025015">
    <property type="protein sequence ID" value="AUW47169.1"/>
    <property type="molecule type" value="Genomic_DNA"/>
</dbReference>
<name>A0A2K9ZG23_RHILE</name>
<geneLocation type="plasmid" evidence="3">
    <name>prln3</name>
</geneLocation>
<dbReference type="RefSeq" id="WP_420493416.1">
    <property type="nucleotide sequence ID" value="NZ_CAXURF020000002.1"/>
</dbReference>
<keyword evidence="2" id="KW-0614">Plasmid</keyword>
<proteinExistence type="predicted"/>
<evidence type="ECO:0000313" key="3">
    <source>
        <dbReference type="Proteomes" id="UP000238523"/>
    </source>
</evidence>
<organism evidence="2 3">
    <name type="scientific">Rhizobium leguminosarum</name>
    <dbReference type="NCBI Taxonomy" id="384"/>
    <lineage>
        <taxon>Bacteria</taxon>
        <taxon>Pseudomonadati</taxon>
        <taxon>Pseudomonadota</taxon>
        <taxon>Alphaproteobacteria</taxon>
        <taxon>Hyphomicrobiales</taxon>
        <taxon>Rhizobiaceae</taxon>
        <taxon>Rhizobium/Agrobacterium group</taxon>
        <taxon>Rhizobium</taxon>
    </lineage>
</organism>
<reference evidence="2 3" key="1">
    <citation type="submission" date="2017-11" db="EMBL/GenBank/DDBJ databases">
        <title>Complete genome of Rhizobium leguminosarum Norway, an ineffective micro-symbiont.</title>
        <authorList>
            <person name="Hoffrichter A."/>
            <person name="Liang J."/>
            <person name="Brachmann A."/>
            <person name="Marin M."/>
        </authorList>
    </citation>
    <scope>NUCLEOTIDE SEQUENCE [LARGE SCALE GENOMIC DNA]</scope>
    <source>
        <strain evidence="2 3">Norway</strain>
        <plasmid evidence="3">Plasmid prln3</plasmid>
    </source>
</reference>